<dbReference type="PANTHER" id="PTHR31331:SF1">
    <property type="entry name" value="CYSTEINE RICH SECRETORY PROTEIN LCCL DOMAIN CONTAINING 2"/>
    <property type="match status" value="1"/>
</dbReference>
<feature type="transmembrane region" description="Helical" evidence="1">
    <location>
        <begin position="414"/>
        <end position="431"/>
    </location>
</feature>
<dbReference type="EMBL" id="KV425551">
    <property type="protein sequence ID" value="KZT30696.1"/>
    <property type="molecule type" value="Genomic_DNA"/>
</dbReference>
<dbReference type="Gene3D" id="2.170.130.20">
    <property type="entry name" value="LCCL-like domain"/>
    <property type="match status" value="1"/>
</dbReference>
<keyword evidence="4" id="KW-1185">Reference proteome</keyword>
<feature type="domain" description="LCCL" evidence="2">
    <location>
        <begin position="309"/>
        <end position="365"/>
    </location>
</feature>
<dbReference type="Proteomes" id="UP000076761">
    <property type="component" value="Unassembled WGS sequence"/>
</dbReference>
<evidence type="ECO:0000313" key="4">
    <source>
        <dbReference type="Proteomes" id="UP000076761"/>
    </source>
</evidence>
<organism evidence="3 4">
    <name type="scientific">Neolentinus lepideus HHB14362 ss-1</name>
    <dbReference type="NCBI Taxonomy" id="1314782"/>
    <lineage>
        <taxon>Eukaryota</taxon>
        <taxon>Fungi</taxon>
        <taxon>Dikarya</taxon>
        <taxon>Basidiomycota</taxon>
        <taxon>Agaricomycotina</taxon>
        <taxon>Agaricomycetes</taxon>
        <taxon>Gloeophyllales</taxon>
        <taxon>Gloeophyllaceae</taxon>
        <taxon>Neolentinus</taxon>
    </lineage>
</organism>
<dbReference type="InParanoid" id="A0A165W5R1"/>
<name>A0A165W5R1_9AGAM</name>
<dbReference type="InterPro" id="IPR036609">
    <property type="entry name" value="LCCL_sf"/>
</dbReference>
<feature type="transmembrane region" description="Helical" evidence="1">
    <location>
        <begin position="389"/>
        <end position="407"/>
    </location>
</feature>
<protein>
    <submittedName>
        <fullName evidence="3">LCCL domain-containing protein</fullName>
    </submittedName>
</protein>
<reference evidence="3 4" key="1">
    <citation type="journal article" date="2016" name="Mol. Biol. Evol.">
        <title>Comparative Genomics of Early-Diverging Mushroom-Forming Fungi Provides Insights into the Origins of Lignocellulose Decay Capabilities.</title>
        <authorList>
            <person name="Nagy L.G."/>
            <person name="Riley R."/>
            <person name="Tritt A."/>
            <person name="Adam C."/>
            <person name="Daum C."/>
            <person name="Floudas D."/>
            <person name="Sun H."/>
            <person name="Yadav J.S."/>
            <person name="Pangilinan J."/>
            <person name="Larsson K.H."/>
            <person name="Matsuura K."/>
            <person name="Barry K."/>
            <person name="Labutti K."/>
            <person name="Kuo R."/>
            <person name="Ohm R.A."/>
            <person name="Bhattacharya S.S."/>
            <person name="Shirouzu T."/>
            <person name="Yoshinaga Y."/>
            <person name="Martin F.M."/>
            <person name="Grigoriev I.V."/>
            <person name="Hibbett D.S."/>
        </authorList>
    </citation>
    <scope>NUCLEOTIDE SEQUENCE [LARGE SCALE GENOMIC DNA]</scope>
    <source>
        <strain evidence="3 4">HHB14362 ss-1</strain>
    </source>
</reference>
<evidence type="ECO:0000259" key="2">
    <source>
        <dbReference type="PROSITE" id="PS50820"/>
    </source>
</evidence>
<feature type="transmembrane region" description="Helical" evidence="1">
    <location>
        <begin position="443"/>
        <end position="462"/>
    </location>
</feature>
<dbReference type="STRING" id="1314782.A0A165W5R1"/>
<gene>
    <name evidence="3" type="ORF">NEOLEDRAFT_1153167</name>
</gene>
<keyword evidence="1" id="KW-0812">Transmembrane</keyword>
<dbReference type="PROSITE" id="PS50820">
    <property type="entry name" value="LCCL"/>
    <property type="match status" value="1"/>
</dbReference>
<evidence type="ECO:0000313" key="3">
    <source>
        <dbReference type="EMBL" id="KZT30696.1"/>
    </source>
</evidence>
<feature type="transmembrane region" description="Helical" evidence="1">
    <location>
        <begin position="221"/>
        <end position="238"/>
    </location>
</feature>
<feature type="transmembrane region" description="Helical" evidence="1">
    <location>
        <begin position="544"/>
        <end position="562"/>
    </location>
</feature>
<dbReference type="InterPro" id="IPR051957">
    <property type="entry name" value="CRISP-LCCL_domain"/>
</dbReference>
<proteinExistence type="predicted"/>
<feature type="transmembrane region" description="Helical" evidence="1">
    <location>
        <begin position="512"/>
        <end position="532"/>
    </location>
</feature>
<dbReference type="InterPro" id="IPR004043">
    <property type="entry name" value="LCCL"/>
</dbReference>
<accession>A0A165W5R1</accession>
<dbReference type="OrthoDB" id="441660at2759"/>
<dbReference type="PANTHER" id="PTHR31331">
    <property type="entry name" value="LCCL DOMAIN PROTEIN (AFU_ORTHOLOGUE AFUA_5G08630)"/>
    <property type="match status" value="1"/>
</dbReference>
<keyword evidence="1" id="KW-0472">Membrane</keyword>
<dbReference type="SUPFAM" id="SSF69848">
    <property type="entry name" value="LCCL domain"/>
    <property type="match status" value="1"/>
</dbReference>
<dbReference type="Pfam" id="PF03815">
    <property type="entry name" value="LCCL"/>
    <property type="match status" value="1"/>
</dbReference>
<keyword evidence="1" id="KW-1133">Transmembrane helix</keyword>
<sequence length="726" mass="80505">MAAPESATTNDLTAVWVMNKTLSDNTDKILELQGVSWFKRKIISSSSLTLYAKHYKSDSDGQEHIDIKQVLSGGISGSDEERTLDWQERHKDDSTFGAVISKSKRMKVDEVEDEFLRNGWTEDTIGNGVICSYVESDTEKSKTTWTAEQIWGFEVINGERRYVRHVKFTGPKGEEIKAKLVYDYYNPVPFLNLTFYSGRRSYSLALEPTLIRLTRRFTSPWLLLILGAAYIISLAFLSRTNSFQTPAEAWVDCTSTYWLANDGCGLNGEACAPFDNSTYDFRCPSQCDSVILQNPRTVGDEQVDYVPLVVGGGDFNKTYRGDSFICAAAVHAGMFSDSTGGCATLELIGNFTNFLPATAHGLSSIGFPTVFPLSYRFTPSNTLRHCADLRNAALAFNILVTWLLFWVLRPKPIVLFWCLVCIGYWHVTLFSQPQGTPPPLDTAFGTFLPALFIAYAFWRLAFRFVLPAFSKAPIEASVWYLAPFWAGVLTNITTDKIPIDRLVGSDIAQRPGAVTALVIIVIILLLIVINQIRVIRKTGWLPHYARWYIIGGLVALVLALLPGLEFRIHHYILAMVLIPGTAFPTRLSAIYQGFLLGTFLNGAAAFGFDSILQTAADLRRDAPIGTDLPIFLTNSSTFDGSTPLLNQTIFWSPIPDGESWDGFALLVDDVERYAGTALNYSLAGLQAGLPHFFRLAFTTNGEAGDFTMPATLWPNGTWVNPLPGPS</sequence>
<evidence type="ECO:0000256" key="1">
    <source>
        <dbReference type="SAM" id="Phobius"/>
    </source>
</evidence>
<dbReference type="AlphaFoldDB" id="A0A165W5R1"/>